<dbReference type="AlphaFoldDB" id="Q2J424"/>
<dbReference type="Proteomes" id="UP000008809">
    <property type="component" value="Chromosome"/>
</dbReference>
<dbReference type="OrthoDB" id="8480119at2"/>
<dbReference type="eggNOG" id="ENOG5033A1C">
    <property type="taxonomic scope" value="Bacteria"/>
</dbReference>
<proteinExistence type="predicted"/>
<dbReference type="KEGG" id="rpb:RPB_0074"/>
<dbReference type="EMBL" id="CP000250">
    <property type="protein sequence ID" value="ABD04786.1"/>
    <property type="molecule type" value="Genomic_DNA"/>
</dbReference>
<accession>Q2J424</accession>
<sequence>MATEISDFICVRYHVKKFGIAAPEGFAVLPSNFTIAQSRSDFLIPSEGATVRALFRNEGLPLSEEFFEGARYIQNNSYEWLAPTIFVSAGLLSENPSAVSLALGVLTNFISDLFKGISGKKSVKLSIVIEDSADYACKKIDYEGDLEGLEALAPLIKKVADGRQRNGPN</sequence>
<dbReference type="HOGENOM" id="CLU_1632843_0_0_5"/>
<gene>
    <name evidence="1" type="ordered locus">RPB_0074</name>
</gene>
<keyword evidence="2" id="KW-1185">Reference proteome</keyword>
<evidence type="ECO:0000313" key="1">
    <source>
        <dbReference type="EMBL" id="ABD04786.1"/>
    </source>
</evidence>
<protein>
    <submittedName>
        <fullName evidence="1">Uncharacterized protein</fullName>
    </submittedName>
</protein>
<evidence type="ECO:0000313" key="2">
    <source>
        <dbReference type="Proteomes" id="UP000008809"/>
    </source>
</evidence>
<dbReference type="RefSeq" id="WP_011438976.1">
    <property type="nucleotide sequence ID" value="NC_007778.1"/>
</dbReference>
<reference evidence="1 2" key="1">
    <citation type="submission" date="2006-01" db="EMBL/GenBank/DDBJ databases">
        <title>Complete sequence of Rhodopseudomonas palustris HaA2.</title>
        <authorList>
            <consortium name="US DOE Joint Genome Institute"/>
            <person name="Copeland A."/>
            <person name="Lucas S."/>
            <person name="Lapidus A."/>
            <person name="Barry K."/>
            <person name="Detter J.C."/>
            <person name="Glavina T."/>
            <person name="Hammon N."/>
            <person name="Israni S."/>
            <person name="Pitluck S."/>
            <person name="Chain P."/>
            <person name="Malfatti S."/>
            <person name="Shin M."/>
            <person name="Vergez L."/>
            <person name="Schmutz J."/>
            <person name="Larimer F."/>
            <person name="Land M."/>
            <person name="Hauser L."/>
            <person name="Pelletier D.A."/>
            <person name="Kyrpides N."/>
            <person name="Anderson I."/>
            <person name="Oda Y."/>
            <person name="Harwood C.S."/>
            <person name="Richardson P."/>
        </authorList>
    </citation>
    <scope>NUCLEOTIDE SEQUENCE [LARGE SCALE GENOMIC DNA]</scope>
    <source>
        <strain evidence="1 2">HaA2</strain>
    </source>
</reference>
<dbReference type="STRING" id="316058.RPB_0074"/>
<name>Q2J424_RHOP2</name>
<organism evidence="1 2">
    <name type="scientific">Rhodopseudomonas palustris (strain HaA2)</name>
    <dbReference type="NCBI Taxonomy" id="316058"/>
    <lineage>
        <taxon>Bacteria</taxon>
        <taxon>Pseudomonadati</taxon>
        <taxon>Pseudomonadota</taxon>
        <taxon>Alphaproteobacteria</taxon>
        <taxon>Hyphomicrobiales</taxon>
        <taxon>Nitrobacteraceae</taxon>
        <taxon>Rhodopseudomonas</taxon>
    </lineage>
</organism>